<keyword evidence="3" id="KW-1185">Reference proteome</keyword>
<evidence type="ECO:0000256" key="1">
    <source>
        <dbReference type="SAM" id="MobiDB-lite"/>
    </source>
</evidence>
<evidence type="ECO:0000313" key="3">
    <source>
        <dbReference type="Proteomes" id="UP000018144"/>
    </source>
</evidence>
<dbReference type="EMBL" id="HF936498">
    <property type="protein sequence ID" value="CCX16678.1"/>
    <property type="molecule type" value="Genomic_DNA"/>
</dbReference>
<sequence length="133" mass="14631">MFVLERGGGGEKGWNLSRNSTNTPSPPSHPIAYLHIYSSFALSFAAARVDCAMTATVAWLLPNTKSKIGWAGNLAEGGCIQTLQMDLEYPIAPAHKRVTGSYHSRNDQAPITATLTTRKEKGSKRSWRLWRKA</sequence>
<protein>
    <submittedName>
        <fullName evidence="2">Uncharacterized protein</fullName>
    </submittedName>
</protein>
<proteinExistence type="predicted"/>
<organism evidence="2 3">
    <name type="scientific">Pyronema omphalodes (strain CBS 100304)</name>
    <name type="common">Pyronema confluens</name>
    <dbReference type="NCBI Taxonomy" id="1076935"/>
    <lineage>
        <taxon>Eukaryota</taxon>
        <taxon>Fungi</taxon>
        <taxon>Dikarya</taxon>
        <taxon>Ascomycota</taxon>
        <taxon>Pezizomycotina</taxon>
        <taxon>Pezizomycetes</taxon>
        <taxon>Pezizales</taxon>
        <taxon>Pyronemataceae</taxon>
        <taxon>Pyronema</taxon>
    </lineage>
</organism>
<dbReference type="AlphaFoldDB" id="U4LB51"/>
<reference evidence="2 3" key="1">
    <citation type="journal article" date="2013" name="PLoS Genet.">
        <title>The genome and development-dependent transcriptomes of Pyronema confluens: a window into fungal evolution.</title>
        <authorList>
            <person name="Traeger S."/>
            <person name="Altegoer F."/>
            <person name="Freitag M."/>
            <person name="Gabaldon T."/>
            <person name="Kempken F."/>
            <person name="Kumar A."/>
            <person name="Marcet-Houben M."/>
            <person name="Poggeler S."/>
            <person name="Stajich J.E."/>
            <person name="Nowrousian M."/>
        </authorList>
    </citation>
    <scope>NUCLEOTIDE SEQUENCE [LARGE SCALE GENOMIC DNA]</scope>
    <source>
        <strain evidence="3">CBS 100304</strain>
        <tissue evidence="2">Vegetative mycelium</tissue>
    </source>
</reference>
<evidence type="ECO:0000313" key="2">
    <source>
        <dbReference type="EMBL" id="CCX16678.1"/>
    </source>
</evidence>
<name>U4LB51_PYROM</name>
<feature type="compositionally biased region" description="Gly residues" evidence="1">
    <location>
        <begin position="1"/>
        <end position="12"/>
    </location>
</feature>
<gene>
    <name evidence="2" type="ORF">PCON_03419</name>
</gene>
<dbReference type="Proteomes" id="UP000018144">
    <property type="component" value="Unassembled WGS sequence"/>
</dbReference>
<feature type="region of interest" description="Disordered" evidence="1">
    <location>
        <begin position="1"/>
        <end position="25"/>
    </location>
</feature>
<accession>U4LB51</accession>